<sequence length="235" mass="24918">MKRTIKTLTLASLAATVVGAGVIWSGLINVGADDPHLDSVHALLRATRERSIAVRAADIPVPDLSDPELIRRGAGNYHSMCIGCHLAPGMADTELSRNLYPAPPKLAQLGINGSPATAFWIIKHGIKATGMPAWGKSMGDQHIWGMVAFLQQLPNLDAAQYRALVASSDGHSHGGGETQMHDHSRQHGHPGAAPSPQPPAASHHGDDHDQEVATAPAAPEQKIHLHADGKEHVHH</sequence>
<dbReference type="EMBL" id="JAHRGL010000002">
    <property type="protein sequence ID" value="MBV2131610.1"/>
    <property type="molecule type" value="Genomic_DNA"/>
</dbReference>
<evidence type="ECO:0000256" key="1">
    <source>
        <dbReference type="ARBA" id="ARBA00022723"/>
    </source>
</evidence>
<dbReference type="Pfam" id="PF13442">
    <property type="entry name" value="Cytochrome_CBB3"/>
    <property type="match status" value="1"/>
</dbReference>
<feature type="compositionally biased region" description="Basic and acidic residues" evidence="4">
    <location>
        <begin position="170"/>
        <end position="185"/>
    </location>
</feature>
<evidence type="ECO:0000313" key="7">
    <source>
        <dbReference type="Proteomes" id="UP000813068"/>
    </source>
</evidence>
<reference evidence="6 7" key="1">
    <citation type="submission" date="2021-06" db="EMBL/GenBank/DDBJ databases">
        <title>Differences between aerobic and microaerobic xylene degrading microbial communities.</title>
        <authorList>
            <person name="Banerjee S."/>
            <person name="Tancsics A."/>
        </authorList>
    </citation>
    <scope>NUCLEOTIDE SEQUENCE [LARGE SCALE GENOMIC DNA]</scope>
    <source>
        <strain evidence="6 7">MAP12</strain>
    </source>
</reference>
<protein>
    <submittedName>
        <fullName evidence="6">Cytochrome c</fullName>
    </submittedName>
</protein>
<evidence type="ECO:0000256" key="3">
    <source>
        <dbReference type="PROSITE-ProRule" id="PRU00433"/>
    </source>
</evidence>
<gene>
    <name evidence="6" type="ORF">KRX52_02225</name>
</gene>
<organism evidence="6 7">
    <name type="scientific">Geopseudomonas aromaticivorans</name>
    <dbReference type="NCBI Taxonomy" id="2849492"/>
    <lineage>
        <taxon>Bacteria</taxon>
        <taxon>Pseudomonadati</taxon>
        <taxon>Pseudomonadota</taxon>
        <taxon>Gammaproteobacteria</taxon>
        <taxon>Pseudomonadales</taxon>
        <taxon>Pseudomonadaceae</taxon>
        <taxon>Geopseudomonas</taxon>
    </lineage>
</organism>
<dbReference type="InterPro" id="IPR009056">
    <property type="entry name" value="Cyt_c-like_dom"/>
</dbReference>
<keyword evidence="3" id="KW-0349">Heme</keyword>
<name>A0ABS6MSR9_9GAMM</name>
<feature type="region of interest" description="Disordered" evidence="4">
    <location>
        <begin position="167"/>
        <end position="214"/>
    </location>
</feature>
<accession>A0ABS6MSR9</accession>
<keyword evidence="7" id="KW-1185">Reference proteome</keyword>
<dbReference type="PROSITE" id="PS51007">
    <property type="entry name" value="CYTC"/>
    <property type="match status" value="1"/>
</dbReference>
<evidence type="ECO:0000256" key="4">
    <source>
        <dbReference type="SAM" id="MobiDB-lite"/>
    </source>
</evidence>
<proteinExistence type="predicted"/>
<keyword evidence="1 3" id="KW-0479">Metal-binding</keyword>
<comment type="caution">
    <text evidence="6">The sequence shown here is derived from an EMBL/GenBank/DDBJ whole genome shotgun (WGS) entry which is preliminary data.</text>
</comment>
<evidence type="ECO:0000313" key="6">
    <source>
        <dbReference type="EMBL" id="MBV2131610.1"/>
    </source>
</evidence>
<dbReference type="Proteomes" id="UP000813068">
    <property type="component" value="Unassembled WGS sequence"/>
</dbReference>
<keyword evidence="2 3" id="KW-0408">Iron</keyword>
<evidence type="ECO:0000256" key="2">
    <source>
        <dbReference type="ARBA" id="ARBA00023004"/>
    </source>
</evidence>
<feature type="domain" description="Cytochrome c" evidence="5">
    <location>
        <begin position="68"/>
        <end position="154"/>
    </location>
</feature>
<evidence type="ECO:0000259" key="5">
    <source>
        <dbReference type="PROSITE" id="PS51007"/>
    </source>
</evidence>
<dbReference type="RefSeq" id="WP_217679523.1">
    <property type="nucleotide sequence ID" value="NZ_JAHRGL010000002.1"/>
</dbReference>